<dbReference type="EMBL" id="AP014957">
    <property type="protein sequence ID" value="BAS74010.1"/>
    <property type="molecule type" value="Genomic_DNA"/>
</dbReference>
<dbReference type="InParanoid" id="A0A0P0V7D8"/>
<protein>
    <submittedName>
        <fullName evidence="3">Os01g0714300 protein</fullName>
    </submittedName>
</protein>
<dbReference type="PANTHER" id="PTHR31286:SF180">
    <property type="entry name" value="OS10G0362600 PROTEIN"/>
    <property type="match status" value="1"/>
</dbReference>
<organism evidence="3 4">
    <name type="scientific">Oryza sativa subsp. japonica</name>
    <name type="common">Rice</name>
    <dbReference type="NCBI Taxonomy" id="39947"/>
    <lineage>
        <taxon>Eukaryota</taxon>
        <taxon>Viridiplantae</taxon>
        <taxon>Streptophyta</taxon>
        <taxon>Embryophyta</taxon>
        <taxon>Tracheophyta</taxon>
        <taxon>Spermatophyta</taxon>
        <taxon>Magnoliopsida</taxon>
        <taxon>Liliopsida</taxon>
        <taxon>Poales</taxon>
        <taxon>Poaceae</taxon>
        <taxon>BOP clade</taxon>
        <taxon>Oryzoideae</taxon>
        <taxon>Oryzeae</taxon>
        <taxon>Oryzinae</taxon>
        <taxon>Oryza</taxon>
        <taxon>Oryza sativa</taxon>
    </lineage>
</organism>
<feature type="domain" description="Zinc knuckle CX2CX4HX4C" evidence="2">
    <location>
        <begin position="45"/>
        <end position="94"/>
    </location>
</feature>
<keyword evidence="4" id="KW-1185">Reference proteome</keyword>
<evidence type="ECO:0000313" key="4">
    <source>
        <dbReference type="Proteomes" id="UP000059680"/>
    </source>
</evidence>
<reference evidence="3 4" key="3">
    <citation type="journal article" date="2013" name="Rice">
        <title>Improvement of the Oryza sativa Nipponbare reference genome using next generation sequence and optical map data.</title>
        <authorList>
            <person name="Kawahara Y."/>
            <person name="de la Bastide M."/>
            <person name="Hamilton J.P."/>
            <person name="Kanamori H."/>
            <person name="McCombie W.R."/>
            <person name="Ouyang S."/>
            <person name="Schwartz D.C."/>
            <person name="Tanaka T."/>
            <person name="Wu J."/>
            <person name="Zhou S."/>
            <person name="Childs K.L."/>
            <person name="Davidson R.M."/>
            <person name="Lin H."/>
            <person name="Quesada-Ocampo L."/>
            <person name="Vaillancourt B."/>
            <person name="Sakai H."/>
            <person name="Lee S.S."/>
            <person name="Kim J."/>
            <person name="Numa H."/>
            <person name="Itoh T."/>
            <person name="Buell C.R."/>
            <person name="Matsumoto T."/>
        </authorList>
    </citation>
    <scope>NUCLEOTIDE SEQUENCE [LARGE SCALE GENOMIC DNA]</scope>
    <source>
        <strain evidence="4">cv. Nipponbare</strain>
    </source>
</reference>
<feature type="region of interest" description="Disordered" evidence="1">
    <location>
        <begin position="132"/>
        <end position="163"/>
    </location>
</feature>
<name>A0A0P0V7D8_ORYSJ</name>
<feature type="compositionally biased region" description="Gly residues" evidence="1">
    <location>
        <begin position="132"/>
        <end position="152"/>
    </location>
</feature>
<evidence type="ECO:0000256" key="1">
    <source>
        <dbReference type="SAM" id="MobiDB-lite"/>
    </source>
</evidence>
<proteinExistence type="predicted"/>
<dbReference type="PaxDb" id="39947-A0A0P0V7D8"/>
<dbReference type="PANTHER" id="PTHR31286">
    <property type="entry name" value="GLYCINE-RICH CELL WALL STRUCTURAL PROTEIN 1.8-LIKE"/>
    <property type="match status" value="1"/>
</dbReference>
<dbReference type="InterPro" id="IPR025836">
    <property type="entry name" value="Zn_knuckle_CX2CX4HX4C"/>
</dbReference>
<sequence>MKLPCGMMNRCTGKAIGDEVGTFLEMDMDENCTAVGRFLRIKIRLDIRKPLMRGVTVMIGKEEKALWCPLEYEFLPDFCYSCGIIGHTNKICEKEVMKGELPPFNKQLRCIPSKKRSDDGYGDRGIGGRLQLGWRAGSGGSRESFGGSGSRSGSGKPAKVGEEEVTSSIKVVEKLAVRPNVGRALVLEKEVHDLVLEDLVVNAPKVSSGQTNDGGKEDGSSIVTEHSVMQSMQNDVGGVGGSLGKKEEVFGESKTGGRAKYKRRSRGEGQAVARASVVTLERKRQIEDAVMEDGDSKKAKIGAPDCDAGLSEQPCETQCELWRGIARGWGTARQFEAF</sequence>
<dbReference type="InterPro" id="IPR040256">
    <property type="entry name" value="At4g02000-like"/>
</dbReference>
<dbReference type="Pfam" id="PF14392">
    <property type="entry name" value="zf-CCHC_4"/>
    <property type="match status" value="1"/>
</dbReference>
<gene>
    <name evidence="3" type="ordered locus">Os01g0714300</name>
    <name evidence="3" type="ORF">OSNPB_010714300</name>
</gene>
<reference evidence="3 4" key="2">
    <citation type="journal article" date="2013" name="Plant Cell Physiol.">
        <title>Rice Annotation Project Database (RAP-DB): an integrative and interactive database for rice genomics.</title>
        <authorList>
            <person name="Sakai H."/>
            <person name="Lee S.S."/>
            <person name="Tanaka T."/>
            <person name="Numa H."/>
            <person name="Kim J."/>
            <person name="Kawahara Y."/>
            <person name="Wakimoto H."/>
            <person name="Yang C.C."/>
            <person name="Iwamoto M."/>
            <person name="Abe T."/>
            <person name="Yamada Y."/>
            <person name="Muto A."/>
            <person name="Inokuchi H."/>
            <person name="Ikemura T."/>
            <person name="Matsumoto T."/>
            <person name="Sasaki T."/>
            <person name="Itoh T."/>
        </authorList>
    </citation>
    <scope>NUCLEOTIDE SEQUENCE [LARGE SCALE GENOMIC DNA]</scope>
    <source>
        <strain evidence="4">cv. Nipponbare</strain>
    </source>
</reference>
<reference evidence="4" key="1">
    <citation type="journal article" date="2005" name="Nature">
        <title>The map-based sequence of the rice genome.</title>
        <authorList>
            <consortium name="International rice genome sequencing project (IRGSP)"/>
            <person name="Matsumoto T."/>
            <person name="Wu J."/>
            <person name="Kanamori H."/>
            <person name="Katayose Y."/>
            <person name="Fujisawa M."/>
            <person name="Namiki N."/>
            <person name="Mizuno H."/>
            <person name="Yamamoto K."/>
            <person name="Antonio B.A."/>
            <person name="Baba T."/>
            <person name="Sakata K."/>
            <person name="Nagamura Y."/>
            <person name="Aoki H."/>
            <person name="Arikawa K."/>
            <person name="Arita K."/>
            <person name="Bito T."/>
            <person name="Chiden Y."/>
            <person name="Fujitsuka N."/>
            <person name="Fukunaka R."/>
            <person name="Hamada M."/>
            <person name="Harada C."/>
            <person name="Hayashi A."/>
            <person name="Hijishita S."/>
            <person name="Honda M."/>
            <person name="Hosokawa S."/>
            <person name="Ichikawa Y."/>
            <person name="Idonuma A."/>
            <person name="Iijima M."/>
            <person name="Ikeda M."/>
            <person name="Ikeno M."/>
            <person name="Ito K."/>
            <person name="Ito S."/>
            <person name="Ito T."/>
            <person name="Ito Y."/>
            <person name="Ito Y."/>
            <person name="Iwabuchi A."/>
            <person name="Kamiya K."/>
            <person name="Karasawa W."/>
            <person name="Kurita K."/>
            <person name="Katagiri S."/>
            <person name="Kikuta A."/>
            <person name="Kobayashi H."/>
            <person name="Kobayashi N."/>
            <person name="Machita K."/>
            <person name="Maehara T."/>
            <person name="Masukawa M."/>
            <person name="Mizubayashi T."/>
            <person name="Mukai Y."/>
            <person name="Nagasaki H."/>
            <person name="Nagata Y."/>
            <person name="Naito S."/>
            <person name="Nakashima M."/>
            <person name="Nakama Y."/>
            <person name="Nakamichi Y."/>
            <person name="Nakamura M."/>
            <person name="Meguro A."/>
            <person name="Negishi M."/>
            <person name="Ohta I."/>
            <person name="Ohta T."/>
            <person name="Okamoto M."/>
            <person name="Ono N."/>
            <person name="Saji S."/>
            <person name="Sakaguchi M."/>
            <person name="Sakai K."/>
            <person name="Shibata M."/>
            <person name="Shimokawa T."/>
            <person name="Song J."/>
            <person name="Takazaki Y."/>
            <person name="Terasawa K."/>
            <person name="Tsugane M."/>
            <person name="Tsuji K."/>
            <person name="Ueda S."/>
            <person name="Waki K."/>
            <person name="Yamagata H."/>
            <person name="Yamamoto M."/>
            <person name="Yamamoto S."/>
            <person name="Yamane H."/>
            <person name="Yoshiki S."/>
            <person name="Yoshihara R."/>
            <person name="Yukawa K."/>
            <person name="Zhong H."/>
            <person name="Yano M."/>
            <person name="Yuan Q."/>
            <person name="Ouyang S."/>
            <person name="Liu J."/>
            <person name="Jones K.M."/>
            <person name="Gansberger K."/>
            <person name="Moffat K."/>
            <person name="Hill J."/>
            <person name="Bera J."/>
            <person name="Fadrosh D."/>
            <person name="Jin S."/>
            <person name="Johri S."/>
            <person name="Kim M."/>
            <person name="Overton L."/>
            <person name="Reardon M."/>
            <person name="Tsitrin T."/>
            <person name="Vuong H."/>
            <person name="Weaver B."/>
            <person name="Ciecko A."/>
            <person name="Tallon L."/>
            <person name="Jackson J."/>
            <person name="Pai G."/>
            <person name="Aken S.V."/>
            <person name="Utterback T."/>
            <person name="Reidmuller S."/>
            <person name="Feldblyum T."/>
            <person name="Hsiao J."/>
            <person name="Zismann V."/>
            <person name="Iobst S."/>
            <person name="de Vazeille A.R."/>
            <person name="Buell C.R."/>
            <person name="Ying K."/>
            <person name="Li Y."/>
            <person name="Lu T."/>
            <person name="Huang Y."/>
            <person name="Zhao Q."/>
            <person name="Feng Q."/>
            <person name="Zhang L."/>
            <person name="Zhu J."/>
            <person name="Weng Q."/>
            <person name="Mu J."/>
            <person name="Lu Y."/>
            <person name="Fan D."/>
            <person name="Liu Y."/>
            <person name="Guan J."/>
            <person name="Zhang Y."/>
            <person name="Yu S."/>
            <person name="Liu X."/>
            <person name="Zhang Y."/>
            <person name="Hong G."/>
            <person name="Han B."/>
            <person name="Choisne N."/>
            <person name="Demange N."/>
            <person name="Orjeda G."/>
            <person name="Samain S."/>
            <person name="Cattolico L."/>
            <person name="Pelletier E."/>
            <person name="Couloux A."/>
            <person name="Segurens B."/>
            <person name="Wincker P."/>
            <person name="D'Hont A."/>
            <person name="Scarpelli C."/>
            <person name="Weissenbach J."/>
            <person name="Salanoubat M."/>
            <person name="Quetier F."/>
            <person name="Yu Y."/>
            <person name="Kim H.R."/>
            <person name="Rambo T."/>
            <person name="Currie J."/>
            <person name="Collura K."/>
            <person name="Luo M."/>
            <person name="Yang T."/>
            <person name="Ammiraju J.S.S."/>
            <person name="Engler F."/>
            <person name="Soderlund C."/>
            <person name="Wing R.A."/>
            <person name="Palmer L.E."/>
            <person name="de la Bastide M."/>
            <person name="Spiegel L."/>
            <person name="Nascimento L."/>
            <person name="Zutavern T."/>
            <person name="O'Shaughnessy A."/>
            <person name="Dike S."/>
            <person name="Dedhia N."/>
            <person name="Preston R."/>
            <person name="Balija V."/>
            <person name="McCombie W.R."/>
            <person name="Chow T."/>
            <person name="Chen H."/>
            <person name="Chung M."/>
            <person name="Chen C."/>
            <person name="Shaw J."/>
            <person name="Wu H."/>
            <person name="Hsiao K."/>
            <person name="Chao Y."/>
            <person name="Chu M."/>
            <person name="Cheng C."/>
            <person name="Hour A."/>
            <person name="Lee P."/>
            <person name="Lin S."/>
            <person name="Lin Y."/>
            <person name="Liou J."/>
            <person name="Liu S."/>
            <person name="Hsing Y."/>
            <person name="Raghuvanshi S."/>
            <person name="Mohanty A."/>
            <person name="Bharti A.K."/>
            <person name="Gaur A."/>
            <person name="Gupta V."/>
            <person name="Kumar D."/>
            <person name="Ravi V."/>
            <person name="Vij S."/>
            <person name="Kapur A."/>
            <person name="Khurana P."/>
            <person name="Khurana P."/>
            <person name="Khurana J.P."/>
            <person name="Tyagi A.K."/>
            <person name="Gaikwad K."/>
            <person name="Singh A."/>
            <person name="Dalal V."/>
            <person name="Srivastava S."/>
            <person name="Dixit A."/>
            <person name="Pal A.K."/>
            <person name="Ghazi I.A."/>
            <person name="Yadav M."/>
            <person name="Pandit A."/>
            <person name="Bhargava A."/>
            <person name="Sureshbabu K."/>
            <person name="Batra K."/>
            <person name="Sharma T.R."/>
            <person name="Mohapatra T."/>
            <person name="Singh N.K."/>
            <person name="Messing J."/>
            <person name="Nelson A.B."/>
            <person name="Fuks G."/>
            <person name="Kavchok S."/>
            <person name="Keizer G."/>
            <person name="Linton E."/>
            <person name="Llaca V."/>
            <person name="Song R."/>
            <person name="Tanyolac B."/>
            <person name="Young S."/>
            <person name="Ho-Il K."/>
            <person name="Hahn J.H."/>
            <person name="Sangsakoo G."/>
            <person name="Vanavichit A."/>
            <person name="de Mattos Luiz.A.T."/>
            <person name="Zimmer P.D."/>
            <person name="Malone G."/>
            <person name="Dellagostin O."/>
            <person name="de Oliveira A.C."/>
            <person name="Bevan M."/>
            <person name="Bancroft I."/>
            <person name="Minx P."/>
            <person name="Cordum H."/>
            <person name="Wilson R."/>
            <person name="Cheng Z."/>
            <person name="Jin W."/>
            <person name="Jiang J."/>
            <person name="Leong S.A."/>
            <person name="Iwama H."/>
            <person name="Gojobori T."/>
            <person name="Itoh T."/>
            <person name="Niimura Y."/>
            <person name="Fujii Y."/>
            <person name="Habara T."/>
            <person name="Sakai H."/>
            <person name="Sato Y."/>
            <person name="Wilson G."/>
            <person name="Kumar K."/>
            <person name="McCouch S."/>
            <person name="Juretic N."/>
            <person name="Hoen D."/>
            <person name="Wright S."/>
            <person name="Bruskiewich R."/>
            <person name="Bureau T."/>
            <person name="Miyao A."/>
            <person name="Hirochika H."/>
            <person name="Nishikawa T."/>
            <person name="Kadowaki K."/>
            <person name="Sugiura M."/>
            <person name="Burr B."/>
            <person name="Sasaki T."/>
        </authorList>
    </citation>
    <scope>NUCLEOTIDE SEQUENCE [LARGE SCALE GENOMIC DNA]</scope>
    <source>
        <strain evidence="4">cv. Nipponbare</strain>
    </source>
</reference>
<dbReference type="Proteomes" id="UP000059680">
    <property type="component" value="Chromosome 1"/>
</dbReference>
<accession>A0A0P0V7D8</accession>
<dbReference type="FunCoup" id="A0A0P0V7D8">
    <property type="interactions" value="3"/>
</dbReference>
<evidence type="ECO:0000259" key="2">
    <source>
        <dbReference type="Pfam" id="PF14392"/>
    </source>
</evidence>
<dbReference type="AlphaFoldDB" id="A0A0P0V7D8"/>
<evidence type="ECO:0000313" key="3">
    <source>
        <dbReference type="EMBL" id="BAS74010.1"/>
    </source>
</evidence>